<keyword evidence="2" id="KW-0472">Membrane</keyword>
<dbReference type="AlphaFoldDB" id="A0A450UJV6"/>
<feature type="compositionally biased region" description="Polar residues" evidence="1">
    <location>
        <begin position="28"/>
        <end position="39"/>
    </location>
</feature>
<gene>
    <name evidence="3" type="ORF">BECKLFY1418A_GA0070994_102633</name>
</gene>
<protein>
    <recommendedName>
        <fullName evidence="4">SMODS and SLOG-associating 2TM effector domain-containing protein</fullName>
    </recommendedName>
</protein>
<reference evidence="3" key="1">
    <citation type="submission" date="2019-02" db="EMBL/GenBank/DDBJ databases">
        <authorList>
            <person name="Gruber-Vodicka R. H."/>
            <person name="Seah K. B. B."/>
        </authorList>
    </citation>
    <scope>NUCLEOTIDE SEQUENCE</scope>
    <source>
        <strain evidence="3">BECK_M6</strain>
    </source>
</reference>
<evidence type="ECO:0000313" key="3">
    <source>
        <dbReference type="EMBL" id="VFJ92808.1"/>
    </source>
</evidence>
<organism evidence="3">
    <name type="scientific">Candidatus Kentrum sp. LFY</name>
    <dbReference type="NCBI Taxonomy" id="2126342"/>
    <lineage>
        <taxon>Bacteria</taxon>
        <taxon>Pseudomonadati</taxon>
        <taxon>Pseudomonadota</taxon>
        <taxon>Gammaproteobacteria</taxon>
        <taxon>Candidatus Kentrum</taxon>
    </lineage>
</organism>
<keyword evidence="2" id="KW-1133">Transmembrane helix</keyword>
<dbReference type="EMBL" id="CAADFH010000026">
    <property type="protein sequence ID" value="VFJ92808.1"/>
    <property type="molecule type" value="Genomic_DNA"/>
</dbReference>
<evidence type="ECO:0000256" key="2">
    <source>
        <dbReference type="SAM" id="Phobius"/>
    </source>
</evidence>
<feature type="transmembrane region" description="Helical" evidence="2">
    <location>
        <begin position="68"/>
        <end position="85"/>
    </location>
</feature>
<accession>A0A450UJV6</accession>
<sequence>MDTEGTSAGSKAEPATGSHPDWRRDSEASTGEESTADSSQKQEIDHILIDCERLSVYHSMRRDFMDRWQRVSLFLVVLSGTAVFADFGEKISLEFMGIFPVLFGLASLVFDFTGKSRIHEIQYRRFCDLHGDILSDLEIASNAHKWQDRIHQIHIDDPPTYRALDTLAQNMTYMGRGMYDNLWKIPRLHLFFKNVFPFWSAKYEEEKS</sequence>
<proteinExistence type="predicted"/>
<feature type="transmembrane region" description="Helical" evidence="2">
    <location>
        <begin position="91"/>
        <end position="110"/>
    </location>
</feature>
<evidence type="ECO:0000256" key="1">
    <source>
        <dbReference type="SAM" id="MobiDB-lite"/>
    </source>
</evidence>
<evidence type="ECO:0008006" key="4">
    <source>
        <dbReference type="Google" id="ProtNLM"/>
    </source>
</evidence>
<name>A0A450UJV6_9GAMM</name>
<feature type="region of interest" description="Disordered" evidence="1">
    <location>
        <begin position="1"/>
        <end position="41"/>
    </location>
</feature>
<keyword evidence="2" id="KW-0812">Transmembrane</keyword>